<dbReference type="AlphaFoldDB" id="A0A3B7RBM8"/>
<dbReference type="KEGG" id="hyh:D3Y59_15700"/>
<evidence type="ECO:0000256" key="7">
    <source>
        <dbReference type="ARBA" id="ARBA00022927"/>
    </source>
</evidence>
<reference evidence="12 13" key="1">
    <citation type="submission" date="2018-09" db="EMBL/GenBank/DDBJ databases">
        <title>Hymenobacter medium sp. nov., isolated from R2A medium.</title>
        <authorList>
            <person name="Yingchao G."/>
        </authorList>
    </citation>
    <scope>NUCLEOTIDE SEQUENCE [LARGE SCALE GENOMIC DNA]</scope>
    <source>
        <strain evidence="13">sh-6</strain>
    </source>
</reference>
<keyword evidence="5" id="KW-0997">Cell inner membrane</keyword>
<dbReference type="InterPro" id="IPR037682">
    <property type="entry name" value="TonB_C"/>
</dbReference>
<evidence type="ECO:0000256" key="8">
    <source>
        <dbReference type="ARBA" id="ARBA00022989"/>
    </source>
</evidence>
<dbReference type="PANTHER" id="PTHR33446:SF2">
    <property type="entry name" value="PROTEIN TONB"/>
    <property type="match status" value="1"/>
</dbReference>
<evidence type="ECO:0000256" key="1">
    <source>
        <dbReference type="ARBA" id="ARBA00004383"/>
    </source>
</evidence>
<dbReference type="Pfam" id="PF03544">
    <property type="entry name" value="TonB_C"/>
    <property type="match status" value="2"/>
</dbReference>
<feature type="chain" id="PRO_5017712826" evidence="10">
    <location>
        <begin position="24"/>
        <end position="388"/>
    </location>
</feature>
<protein>
    <submittedName>
        <fullName evidence="12">TonB family protein</fullName>
    </submittedName>
</protein>
<keyword evidence="8" id="KW-1133">Transmembrane helix</keyword>
<dbReference type="InterPro" id="IPR006260">
    <property type="entry name" value="TonB/TolA_C"/>
</dbReference>
<keyword evidence="4" id="KW-1003">Cell membrane</keyword>
<evidence type="ECO:0000259" key="11">
    <source>
        <dbReference type="PROSITE" id="PS52015"/>
    </source>
</evidence>
<dbReference type="PANTHER" id="PTHR33446">
    <property type="entry name" value="PROTEIN TONB-RELATED"/>
    <property type="match status" value="1"/>
</dbReference>
<accession>A0A3B7RBM8</accession>
<keyword evidence="10" id="KW-0732">Signal</keyword>
<evidence type="ECO:0000313" key="13">
    <source>
        <dbReference type="Proteomes" id="UP000262802"/>
    </source>
</evidence>
<evidence type="ECO:0000256" key="9">
    <source>
        <dbReference type="ARBA" id="ARBA00023136"/>
    </source>
</evidence>
<keyword evidence="6" id="KW-0812">Transmembrane</keyword>
<evidence type="ECO:0000256" key="6">
    <source>
        <dbReference type="ARBA" id="ARBA00022692"/>
    </source>
</evidence>
<organism evidence="12 13">
    <name type="scientific">Hymenobacter oligotrophus</name>
    <dbReference type="NCBI Taxonomy" id="2319843"/>
    <lineage>
        <taxon>Bacteria</taxon>
        <taxon>Pseudomonadati</taxon>
        <taxon>Bacteroidota</taxon>
        <taxon>Cytophagia</taxon>
        <taxon>Cytophagales</taxon>
        <taxon>Hymenobacteraceae</taxon>
        <taxon>Hymenobacter</taxon>
    </lineage>
</organism>
<dbReference type="GO" id="GO:0098797">
    <property type="term" value="C:plasma membrane protein complex"/>
    <property type="evidence" value="ECO:0007669"/>
    <property type="project" value="TreeGrafter"/>
</dbReference>
<feature type="signal peptide" evidence="10">
    <location>
        <begin position="1"/>
        <end position="23"/>
    </location>
</feature>
<dbReference type="GO" id="GO:0015031">
    <property type="term" value="P:protein transport"/>
    <property type="evidence" value="ECO:0007669"/>
    <property type="project" value="UniProtKB-KW"/>
</dbReference>
<keyword evidence="13" id="KW-1185">Reference proteome</keyword>
<keyword evidence="7" id="KW-0653">Protein transport</keyword>
<dbReference type="InterPro" id="IPR051045">
    <property type="entry name" value="TonB-dependent_transducer"/>
</dbReference>
<evidence type="ECO:0000256" key="10">
    <source>
        <dbReference type="SAM" id="SignalP"/>
    </source>
</evidence>
<feature type="domain" description="TonB C-terminal" evidence="11">
    <location>
        <begin position="298"/>
        <end position="388"/>
    </location>
</feature>
<dbReference type="PROSITE" id="PS52015">
    <property type="entry name" value="TONB_CTD"/>
    <property type="match status" value="2"/>
</dbReference>
<dbReference type="GO" id="GO:0055085">
    <property type="term" value="P:transmembrane transport"/>
    <property type="evidence" value="ECO:0007669"/>
    <property type="project" value="InterPro"/>
</dbReference>
<evidence type="ECO:0000256" key="5">
    <source>
        <dbReference type="ARBA" id="ARBA00022519"/>
    </source>
</evidence>
<evidence type="ECO:0000256" key="4">
    <source>
        <dbReference type="ARBA" id="ARBA00022475"/>
    </source>
</evidence>
<dbReference type="GO" id="GO:0031992">
    <property type="term" value="F:energy transducer activity"/>
    <property type="evidence" value="ECO:0007669"/>
    <property type="project" value="TreeGrafter"/>
</dbReference>
<keyword evidence="3" id="KW-0813">Transport</keyword>
<evidence type="ECO:0000256" key="2">
    <source>
        <dbReference type="ARBA" id="ARBA00006555"/>
    </source>
</evidence>
<dbReference type="Gene3D" id="3.30.1150.10">
    <property type="match status" value="3"/>
</dbReference>
<dbReference type="EMBL" id="CP032317">
    <property type="protein sequence ID" value="AYA38361.1"/>
    <property type="molecule type" value="Genomic_DNA"/>
</dbReference>
<dbReference type="OrthoDB" id="1039448at2"/>
<dbReference type="Proteomes" id="UP000262802">
    <property type="component" value="Chromosome"/>
</dbReference>
<comment type="similarity">
    <text evidence="2">Belongs to the TonB family.</text>
</comment>
<comment type="subcellular location">
    <subcellularLocation>
        <location evidence="1">Cell inner membrane</location>
        <topology evidence="1">Single-pass membrane protein</topology>
        <orientation evidence="1">Periplasmic side</orientation>
    </subcellularLocation>
</comment>
<proteinExistence type="inferred from homology"/>
<evidence type="ECO:0000313" key="12">
    <source>
        <dbReference type="EMBL" id="AYA38361.1"/>
    </source>
</evidence>
<dbReference type="NCBIfam" id="TIGR01352">
    <property type="entry name" value="tonB_Cterm"/>
    <property type="match status" value="2"/>
</dbReference>
<dbReference type="SUPFAM" id="SSF74653">
    <property type="entry name" value="TolA/TonB C-terminal domain"/>
    <property type="match status" value="3"/>
</dbReference>
<keyword evidence="9" id="KW-0472">Membrane</keyword>
<sequence>MPKCWRIRAFFVAMLLRSLFCGAGLFVTFAALGQSVNSGASGTTTRNAVYTVVEQQPYFRGGMDAMWEYLGQNLRYPEEALRQRIEGKVFVNFVVSETGTLENVTVVKGPHPLLNDEAVRVIKLMPAWEPGRQVGRAVPVSYNLPITFRLPPLPPAGPRTAPEVYPPKPVGGQAALEAHLKSNLNYPEAARRQKASMLVFVQADVNEHGQLIAARPLSGFGAKAQLATNGQTKRELQELLDAAGAAFKPTHAWQPAQQKGKPAAGSVVVPVVLNGTTGSAELLPYVHLFPSEPAVPVGGKEEQFGFMAKNMRYPTGALRRQTQGEVKVLVEVDEAGQLSNATVIQSVSPELDAEALRVTALMKPMHPALERDLPVRSFVVLPFTFTIK</sequence>
<feature type="domain" description="TonB C-terminal" evidence="11">
    <location>
        <begin position="61"/>
        <end position="157"/>
    </location>
</feature>
<evidence type="ECO:0000256" key="3">
    <source>
        <dbReference type="ARBA" id="ARBA00022448"/>
    </source>
</evidence>
<gene>
    <name evidence="12" type="ORF">D3Y59_15700</name>
</gene>
<name>A0A3B7RBM8_9BACT</name>